<comment type="caution">
    <text evidence="2">The sequence shown here is derived from an EMBL/GenBank/DDBJ whole genome shotgun (WGS) entry which is preliminary data.</text>
</comment>
<protein>
    <recommendedName>
        <fullName evidence="4">C2H2-type domain-containing protein</fullName>
    </recommendedName>
</protein>
<sequence>MDLSATRRLLQKDSFIPLKTRHKDLPGFATSSHCPKELLKLILFSISAQPQNGQSARLLPRLASHCSSAIFTGKRSQNPTEDDHNSNSPLHGTWEVNQESDLLDFKFILTVFSKECMGGEVQYKCASCLRYFQSLESLQTHIVNGWKEGFSCRVFYQKLKEPQVDQERPKLAGTYPS</sequence>
<proteinExistence type="predicted"/>
<gene>
    <name evidence="2" type="ORF">EOD39_3959</name>
</gene>
<reference evidence="2 3" key="1">
    <citation type="submission" date="2019-01" db="EMBL/GenBank/DDBJ databases">
        <title>Draft Genome and Complete Hox-Cluster Characterization of the Sterlet Sturgeon (Acipenser ruthenus).</title>
        <authorList>
            <person name="Wei Q."/>
        </authorList>
    </citation>
    <scope>NUCLEOTIDE SEQUENCE [LARGE SCALE GENOMIC DNA]</scope>
    <source>
        <strain evidence="2">WHYD16114868_AA</strain>
        <tissue evidence="2">Blood</tissue>
    </source>
</reference>
<accession>A0A444UKD7</accession>
<evidence type="ECO:0000256" key="1">
    <source>
        <dbReference type="SAM" id="MobiDB-lite"/>
    </source>
</evidence>
<keyword evidence="3" id="KW-1185">Reference proteome</keyword>
<dbReference type="PANTHER" id="PTHR33517">
    <property type="entry name" value="PROTEIN FAM170B-RELATED"/>
    <property type="match status" value="1"/>
</dbReference>
<organism evidence="2 3">
    <name type="scientific">Acipenser ruthenus</name>
    <name type="common">Sterlet sturgeon</name>
    <dbReference type="NCBI Taxonomy" id="7906"/>
    <lineage>
        <taxon>Eukaryota</taxon>
        <taxon>Metazoa</taxon>
        <taxon>Chordata</taxon>
        <taxon>Craniata</taxon>
        <taxon>Vertebrata</taxon>
        <taxon>Euteleostomi</taxon>
        <taxon>Actinopterygii</taxon>
        <taxon>Chondrostei</taxon>
        <taxon>Acipenseriformes</taxon>
        <taxon>Acipenseridae</taxon>
        <taxon>Acipenser</taxon>
    </lineage>
</organism>
<dbReference type="Proteomes" id="UP000289886">
    <property type="component" value="Unassembled WGS sequence"/>
</dbReference>
<name>A0A444UKD7_ACIRT</name>
<feature type="region of interest" description="Disordered" evidence="1">
    <location>
        <begin position="73"/>
        <end position="93"/>
    </location>
</feature>
<dbReference type="InterPro" id="IPR040879">
    <property type="entry name" value="Spt46-like"/>
</dbReference>
<dbReference type="GO" id="GO:0009566">
    <property type="term" value="P:fertilization"/>
    <property type="evidence" value="ECO:0007669"/>
    <property type="project" value="TreeGrafter"/>
</dbReference>
<dbReference type="EMBL" id="SCEB01214381">
    <property type="protein sequence ID" value="RXM35655.1"/>
    <property type="molecule type" value="Genomic_DNA"/>
</dbReference>
<evidence type="ECO:0000313" key="3">
    <source>
        <dbReference type="Proteomes" id="UP000289886"/>
    </source>
</evidence>
<evidence type="ECO:0008006" key="4">
    <source>
        <dbReference type="Google" id="ProtNLM"/>
    </source>
</evidence>
<dbReference type="AlphaFoldDB" id="A0A444UKD7"/>
<dbReference type="Pfam" id="PF17734">
    <property type="entry name" value="Spt46"/>
    <property type="match status" value="1"/>
</dbReference>
<evidence type="ECO:0000313" key="2">
    <source>
        <dbReference type="EMBL" id="RXM35655.1"/>
    </source>
</evidence>